<dbReference type="EMBL" id="BMWP01000024">
    <property type="protein sequence ID" value="GGW43535.1"/>
    <property type="molecule type" value="Genomic_DNA"/>
</dbReference>
<keyword evidence="1" id="KW-0812">Transmembrane</keyword>
<feature type="transmembrane region" description="Helical" evidence="1">
    <location>
        <begin position="46"/>
        <end position="69"/>
    </location>
</feature>
<name>A0A918J3I4_9FLAO</name>
<evidence type="ECO:0000313" key="2">
    <source>
        <dbReference type="EMBL" id="GGW43535.1"/>
    </source>
</evidence>
<sequence length="114" mass="13098">MALEELKDNLSEVDRNVRAYLENTEEYYKLRGFKLAMRGISSLVKLLLMGSIALLALFMLSFALAYGIGQWLNNIFLGFLIVGGIYILFGIGCYLFRSKLDKPLLKKFSDYYFD</sequence>
<dbReference type="RefSeq" id="WP_026814069.1">
    <property type="nucleotide sequence ID" value="NZ_BMWP01000024.1"/>
</dbReference>
<keyword evidence="1" id="KW-0472">Membrane</keyword>
<accession>A0A918J3I4</accession>
<dbReference type="AlphaFoldDB" id="A0A918J3I4"/>
<keyword evidence="1" id="KW-1133">Transmembrane helix</keyword>
<evidence type="ECO:0008006" key="4">
    <source>
        <dbReference type="Google" id="ProtNLM"/>
    </source>
</evidence>
<reference evidence="2" key="1">
    <citation type="journal article" date="2014" name="Int. J. Syst. Evol. Microbiol.">
        <title>Complete genome sequence of Corynebacterium casei LMG S-19264T (=DSM 44701T), isolated from a smear-ripened cheese.</title>
        <authorList>
            <consortium name="US DOE Joint Genome Institute (JGI-PGF)"/>
            <person name="Walter F."/>
            <person name="Albersmeier A."/>
            <person name="Kalinowski J."/>
            <person name="Ruckert C."/>
        </authorList>
    </citation>
    <scope>NUCLEOTIDE SEQUENCE</scope>
    <source>
        <strain evidence="2">KCTC 12113</strain>
    </source>
</reference>
<protein>
    <recommendedName>
        <fullName evidence="4">Competence protein</fullName>
    </recommendedName>
</protein>
<organism evidence="2 3">
    <name type="scientific">Arenibacter certesii</name>
    <dbReference type="NCBI Taxonomy" id="228955"/>
    <lineage>
        <taxon>Bacteria</taxon>
        <taxon>Pseudomonadati</taxon>
        <taxon>Bacteroidota</taxon>
        <taxon>Flavobacteriia</taxon>
        <taxon>Flavobacteriales</taxon>
        <taxon>Flavobacteriaceae</taxon>
        <taxon>Arenibacter</taxon>
    </lineage>
</organism>
<keyword evidence="3" id="KW-1185">Reference proteome</keyword>
<feature type="transmembrane region" description="Helical" evidence="1">
    <location>
        <begin position="75"/>
        <end position="96"/>
    </location>
</feature>
<reference evidence="2" key="2">
    <citation type="submission" date="2020-09" db="EMBL/GenBank/DDBJ databases">
        <authorList>
            <person name="Sun Q."/>
            <person name="Kim S."/>
        </authorList>
    </citation>
    <scope>NUCLEOTIDE SEQUENCE</scope>
    <source>
        <strain evidence="2">KCTC 12113</strain>
    </source>
</reference>
<evidence type="ECO:0000256" key="1">
    <source>
        <dbReference type="SAM" id="Phobius"/>
    </source>
</evidence>
<gene>
    <name evidence="2" type="ORF">GCM10007383_30080</name>
</gene>
<dbReference type="Proteomes" id="UP000634668">
    <property type="component" value="Unassembled WGS sequence"/>
</dbReference>
<comment type="caution">
    <text evidence="2">The sequence shown here is derived from an EMBL/GenBank/DDBJ whole genome shotgun (WGS) entry which is preliminary data.</text>
</comment>
<proteinExistence type="predicted"/>
<evidence type="ECO:0000313" key="3">
    <source>
        <dbReference type="Proteomes" id="UP000634668"/>
    </source>
</evidence>